<name>A0A117PCG0_9ACTN</name>
<sequence length="287" mass="31139">MSAPAGHDRHAAATALHWLHRHPIDRRDAPALPLADEAWFHAMLLERFSTLCPADVPAWEGTLNALLDTARQPAPPAARQHPAAEADDLLGTAMLAHLLHVRAPGDKAARHLVERLAPRLRTASLPPLHALCLAHNLHELGEHDLAGALRPPRDADQAAAGLTGAERLLTQAYFHTHVVLFAFGTFRRPDADPAPLAGSVRFLRRHAPAFARYGWADLCAEAALSLSLCAARDEDFRLLIAALHGSQRPEGDWTHPRVDARQARHATMMASLALLESARHSTAAARG</sequence>
<organism evidence="1 2">
    <name type="scientific">Streptomyces curacoi</name>
    <dbReference type="NCBI Taxonomy" id="146536"/>
    <lineage>
        <taxon>Bacteria</taxon>
        <taxon>Bacillati</taxon>
        <taxon>Actinomycetota</taxon>
        <taxon>Actinomycetes</taxon>
        <taxon>Kitasatosporales</taxon>
        <taxon>Streptomycetaceae</taxon>
        <taxon>Streptomyces</taxon>
    </lineage>
</organism>
<keyword evidence="2" id="KW-1185">Reference proteome</keyword>
<dbReference type="AlphaFoldDB" id="A0A117PCG0"/>
<accession>A0A117PCG0</accession>
<dbReference type="Proteomes" id="UP000054024">
    <property type="component" value="Unassembled WGS sequence"/>
</dbReference>
<dbReference type="SUPFAM" id="SSF48239">
    <property type="entry name" value="Terpenoid cyclases/Protein prenyltransferases"/>
    <property type="match status" value="1"/>
</dbReference>
<dbReference type="RefSeq" id="WP_062148875.1">
    <property type="nucleotide sequence ID" value="NZ_KQ947987.1"/>
</dbReference>
<proteinExistence type="predicted"/>
<evidence type="ECO:0000313" key="1">
    <source>
        <dbReference type="EMBL" id="KUM77152.1"/>
    </source>
</evidence>
<dbReference type="InterPro" id="IPR008930">
    <property type="entry name" value="Terpenoid_cyclase/PrenylTrfase"/>
</dbReference>
<protein>
    <submittedName>
        <fullName evidence="1">Uncharacterized protein</fullName>
    </submittedName>
</protein>
<dbReference type="STRING" id="146536.AQI70_14575"/>
<dbReference type="EMBL" id="LMWJ01000008">
    <property type="protein sequence ID" value="KUM77152.1"/>
    <property type="molecule type" value="Genomic_DNA"/>
</dbReference>
<gene>
    <name evidence="1" type="ORF">AQI70_14575</name>
</gene>
<evidence type="ECO:0000313" key="2">
    <source>
        <dbReference type="Proteomes" id="UP000054024"/>
    </source>
</evidence>
<comment type="caution">
    <text evidence="1">The sequence shown here is derived from an EMBL/GenBank/DDBJ whole genome shotgun (WGS) entry which is preliminary data.</text>
</comment>
<dbReference type="OrthoDB" id="9985685at2"/>
<reference evidence="1 2" key="1">
    <citation type="submission" date="2015-10" db="EMBL/GenBank/DDBJ databases">
        <title>Draft genome sequence of Streptomyces curacoi DSM 40107, type strain for the species Streptomyces curacoi.</title>
        <authorList>
            <person name="Ruckert C."/>
            <person name="Winkler A."/>
            <person name="Kalinowski J."/>
            <person name="Kampfer P."/>
            <person name="Glaeser S."/>
        </authorList>
    </citation>
    <scope>NUCLEOTIDE SEQUENCE [LARGE SCALE GENOMIC DNA]</scope>
    <source>
        <strain evidence="1 2">DSM 40107</strain>
    </source>
</reference>